<dbReference type="GO" id="GO:0033609">
    <property type="term" value="P:oxalate metabolic process"/>
    <property type="evidence" value="ECO:0007669"/>
    <property type="project" value="InterPro"/>
</dbReference>
<keyword evidence="1 3" id="KW-0479">Metal-binding</keyword>
<evidence type="ECO:0000259" key="5">
    <source>
        <dbReference type="SMART" id="SM00835"/>
    </source>
</evidence>
<dbReference type="CDD" id="cd20305">
    <property type="entry name" value="cupin_OxDC_C"/>
    <property type="match status" value="1"/>
</dbReference>
<accession>A0A0D1ZRX9</accession>
<feature type="binding site" evidence="3">
    <location>
        <position position="123"/>
    </location>
    <ligand>
        <name>Mn(2+)</name>
        <dbReference type="ChEBI" id="CHEBI:29035"/>
        <label>1</label>
    </ligand>
</feature>
<feature type="signal peptide" evidence="4">
    <location>
        <begin position="1"/>
        <end position="18"/>
    </location>
</feature>
<evidence type="ECO:0000256" key="4">
    <source>
        <dbReference type="SAM" id="SignalP"/>
    </source>
</evidence>
<feature type="domain" description="Cupin type-1" evidence="5">
    <location>
        <begin position="74"/>
        <end position="215"/>
    </location>
</feature>
<evidence type="ECO:0000256" key="1">
    <source>
        <dbReference type="ARBA" id="ARBA00022723"/>
    </source>
</evidence>
<proteinExistence type="predicted"/>
<dbReference type="STRING" id="212818.A0A0D1ZRX9"/>
<organism evidence="6 7">
    <name type="scientific">Exophiala mesophila</name>
    <name type="common">Black yeast-like fungus</name>
    <dbReference type="NCBI Taxonomy" id="212818"/>
    <lineage>
        <taxon>Eukaryota</taxon>
        <taxon>Fungi</taxon>
        <taxon>Dikarya</taxon>
        <taxon>Ascomycota</taxon>
        <taxon>Pezizomycotina</taxon>
        <taxon>Eurotiomycetes</taxon>
        <taxon>Chaetothyriomycetidae</taxon>
        <taxon>Chaetothyriales</taxon>
        <taxon>Herpotrichiellaceae</taxon>
        <taxon>Exophiala</taxon>
    </lineage>
</organism>
<dbReference type="OMA" id="WVEIYKS"/>
<dbReference type="PANTHER" id="PTHR35848">
    <property type="entry name" value="OXALATE-BINDING PROTEIN"/>
    <property type="match status" value="1"/>
</dbReference>
<evidence type="ECO:0000256" key="3">
    <source>
        <dbReference type="PIRSR" id="PIRSR617774-2"/>
    </source>
</evidence>
<dbReference type="Gene3D" id="2.60.120.10">
    <property type="entry name" value="Jelly Rolls"/>
    <property type="match status" value="2"/>
</dbReference>
<feature type="binding site" evidence="3">
    <location>
        <position position="119"/>
    </location>
    <ligand>
        <name>Mn(2+)</name>
        <dbReference type="ChEBI" id="CHEBI:29035"/>
        <label>1</label>
    </ligand>
</feature>
<protein>
    <recommendedName>
        <fullName evidence="5">Cupin type-1 domain-containing protein</fullName>
    </recommendedName>
</protein>
<keyword evidence="3" id="KW-0464">Manganese</keyword>
<dbReference type="GeneID" id="27318395"/>
<dbReference type="SMART" id="SM00835">
    <property type="entry name" value="Cupin_1"/>
    <property type="match status" value="2"/>
</dbReference>
<keyword evidence="7" id="KW-1185">Reference proteome</keyword>
<feature type="binding site" evidence="3">
    <location>
        <position position="299"/>
    </location>
    <ligand>
        <name>Mn(2+)</name>
        <dbReference type="ChEBI" id="CHEBI:29035"/>
        <label>2</label>
    </ligand>
</feature>
<gene>
    <name evidence="6" type="ORF">PV10_00550</name>
</gene>
<name>A0A0D1ZRX9_EXOME</name>
<dbReference type="Proteomes" id="UP000054302">
    <property type="component" value="Unassembled WGS sequence"/>
</dbReference>
<dbReference type="InterPro" id="IPR006045">
    <property type="entry name" value="Cupin_1"/>
</dbReference>
<dbReference type="GO" id="GO:0046872">
    <property type="term" value="F:metal ion binding"/>
    <property type="evidence" value="ECO:0007669"/>
    <property type="project" value="UniProtKB-KW"/>
</dbReference>
<reference evidence="6 7" key="1">
    <citation type="submission" date="2015-01" db="EMBL/GenBank/DDBJ databases">
        <title>The Genome Sequence of Exophiala mesophila CBS40295.</title>
        <authorList>
            <consortium name="The Broad Institute Genomics Platform"/>
            <person name="Cuomo C."/>
            <person name="de Hoog S."/>
            <person name="Gorbushina A."/>
            <person name="Stielow B."/>
            <person name="Teixiera M."/>
            <person name="Abouelleil A."/>
            <person name="Chapman S.B."/>
            <person name="Priest M."/>
            <person name="Young S.K."/>
            <person name="Wortman J."/>
            <person name="Nusbaum C."/>
            <person name="Birren B."/>
        </authorList>
    </citation>
    <scope>NUCLEOTIDE SEQUENCE [LARGE SCALE GENOMIC DNA]</scope>
    <source>
        <strain evidence="6 7">CBS 40295</strain>
    </source>
</reference>
<evidence type="ECO:0000313" key="7">
    <source>
        <dbReference type="Proteomes" id="UP000054302"/>
    </source>
</evidence>
<dbReference type="SUPFAM" id="SSF51182">
    <property type="entry name" value="RmlC-like cupins"/>
    <property type="match status" value="1"/>
</dbReference>
<dbReference type="InterPro" id="IPR017774">
    <property type="entry name" value="Bicupin_oxalate_deCO2ase/Oxase"/>
</dbReference>
<dbReference type="HOGENOM" id="CLU_030515_2_1_1"/>
<feature type="binding site" evidence="3">
    <location>
        <position position="117"/>
    </location>
    <ligand>
        <name>Mn(2+)</name>
        <dbReference type="ChEBI" id="CHEBI:29035"/>
        <label>1</label>
    </ligand>
</feature>
<sequence length="405" mass="44472">MMLKTCVWLAVLVTTSLGMAIQRSFDDGVPYDPATGKGAMISGGTNHELDLQNPGALGQESTDAGSVPNLKWSFSMSKTKIFPGGWVRQQVIDDLPQSHDIAGAQQHLKKGAIRELHWHTVAEWGIVYEGEVLITAMDENGKYQIEKLGFGDVWYFPKGSPHSIQGLAEENECLLAFDSGDFDKRGVTFNIADWVAHTPKAVIAKNFGVNESVLDNLPQKNPYILNSTTETTTKIQGPVGGLTGNASYVYRTLQHDPESIGGNGGTIYKIDSSNFPVAKTIAASFVALKPGGLRELNWHPNAEQWLYFHRGQGRATAYIGNSNARTFDFVAGDVGVFPDNSGQYIENTSETEDLVWIELYKSDRVADVPLTQWLALTPPEIVASILKLPLEVIHNLKKEKQVLIE</sequence>
<dbReference type="Pfam" id="PF00190">
    <property type="entry name" value="Cupin_1"/>
    <property type="match status" value="2"/>
</dbReference>
<dbReference type="OrthoDB" id="10263073at2759"/>
<feature type="binding site" evidence="3">
    <location>
        <position position="162"/>
    </location>
    <ligand>
        <name>Mn(2+)</name>
        <dbReference type="ChEBI" id="CHEBI:29035"/>
        <label>1</label>
    </ligand>
</feature>
<feature type="domain" description="Cupin type-1" evidence="5">
    <location>
        <begin position="251"/>
        <end position="394"/>
    </location>
</feature>
<dbReference type="NCBIfam" id="TIGR03404">
    <property type="entry name" value="bicupin_oxalic"/>
    <property type="match status" value="1"/>
</dbReference>
<dbReference type="AlphaFoldDB" id="A0A0D1ZRX9"/>
<dbReference type="CDD" id="cd20304">
    <property type="entry name" value="cupin_OxDC_N"/>
    <property type="match status" value="1"/>
</dbReference>
<evidence type="ECO:0000313" key="6">
    <source>
        <dbReference type="EMBL" id="KIV96724.1"/>
    </source>
</evidence>
<comment type="cofactor">
    <cofactor evidence="3">
        <name>Mn(2+)</name>
        <dbReference type="ChEBI" id="CHEBI:29035"/>
    </cofactor>
    <text evidence="3">Binds 2 manganese ions per subunit.</text>
</comment>
<dbReference type="EMBL" id="KN847520">
    <property type="protein sequence ID" value="KIV96724.1"/>
    <property type="molecule type" value="Genomic_DNA"/>
</dbReference>
<dbReference type="PANTHER" id="PTHR35848:SF9">
    <property type="entry name" value="SLL1358 PROTEIN"/>
    <property type="match status" value="1"/>
</dbReference>
<keyword evidence="4" id="KW-0732">Signal</keyword>
<dbReference type="InterPro" id="IPR014710">
    <property type="entry name" value="RmlC-like_jellyroll"/>
</dbReference>
<dbReference type="RefSeq" id="XP_016228298.1">
    <property type="nucleotide sequence ID" value="XM_016364649.1"/>
</dbReference>
<evidence type="ECO:0000256" key="2">
    <source>
        <dbReference type="PIRSR" id="PIRSR617774-1"/>
    </source>
</evidence>
<feature type="active site" description="Proton donor" evidence="2">
    <location>
        <position position="358"/>
    </location>
</feature>
<feature type="chain" id="PRO_5002238007" description="Cupin type-1 domain-containing protein" evidence="4">
    <location>
        <begin position="19"/>
        <end position="405"/>
    </location>
</feature>
<dbReference type="InterPro" id="IPR011051">
    <property type="entry name" value="RmlC_Cupin_sf"/>
</dbReference>
<dbReference type="InterPro" id="IPR051610">
    <property type="entry name" value="GPI/OXD"/>
</dbReference>
<dbReference type="VEuPathDB" id="FungiDB:PV10_00550"/>